<keyword evidence="3" id="KW-1185">Reference proteome</keyword>
<dbReference type="RefSeq" id="WP_125030228.1">
    <property type="nucleotide sequence ID" value="NZ_JAPXVP010000001.1"/>
</dbReference>
<feature type="transmembrane region" description="Helical" evidence="1">
    <location>
        <begin position="20"/>
        <end position="42"/>
    </location>
</feature>
<evidence type="ECO:0000313" key="3">
    <source>
        <dbReference type="Proteomes" id="UP000285794"/>
    </source>
</evidence>
<keyword evidence="1" id="KW-0812">Transmembrane</keyword>
<accession>A0A425Y349</accession>
<dbReference type="AlphaFoldDB" id="A0A425Y349"/>
<dbReference type="EMBL" id="QQWG01000005">
    <property type="protein sequence ID" value="RRG22601.1"/>
    <property type="molecule type" value="Genomic_DNA"/>
</dbReference>
<proteinExistence type="predicted"/>
<evidence type="ECO:0000313" key="2">
    <source>
        <dbReference type="EMBL" id="RRG22601.1"/>
    </source>
</evidence>
<gene>
    <name evidence="2" type="ORF">DWB61_07250</name>
</gene>
<name>A0A425Y349_9BACT</name>
<protein>
    <submittedName>
        <fullName evidence="2">Uncharacterized protein</fullName>
    </submittedName>
</protein>
<reference evidence="2 3" key="1">
    <citation type="submission" date="2018-07" db="EMBL/GenBank/DDBJ databases">
        <title>Draft genome sequence of Ancylomarina sp. M1P.</title>
        <authorList>
            <person name="Yadav S."/>
            <person name="Villanueva L."/>
            <person name="Damste J.S.S."/>
        </authorList>
    </citation>
    <scope>NUCLEOTIDE SEQUENCE [LARGE SCALE GENOMIC DNA]</scope>
    <source>
        <strain evidence="2 3">M1P</strain>
    </source>
</reference>
<comment type="caution">
    <text evidence="2">The sequence shown here is derived from an EMBL/GenBank/DDBJ whole genome shotgun (WGS) entry which is preliminary data.</text>
</comment>
<keyword evidence="1" id="KW-0472">Membrane</keyword>
<evidence type="ECO:0000256" key="1">
    <source>
        <dbReference type="SAM" id="Phobius"/>
    </source>
</evidence>
<keyword evidence="1" id="KW-1133">Transmembrane helix</keyword>
<dbReference type="Proteomes" id="UP000285794">
    <property type="component" value="Unassembled WGS sequence"/>
</dbReference>
<organism evidence="2 3">
    <name type="scientific">Ancylomarina euxinus</name>
    <dbReference type="NCBI Taxonomy" id="2283627"/>
    <lineage>
        <taxon>Bacteria</taxon>
        <taxon>Pseudomonadati</taxon>
        <taxon>Bacteroidota</taxon>
        <taxon>Bacteroidia</taxon>
        <taxon>Marinilabiliales</taxon>
        <taxon>Marinifilaceae</taxon>
        <taxon>Ancylomarina</taxon>
    </lineage>
</organism>
<sequence length="105" mass="12123">MNLQSFLQNPKHIKETKIDWSQFILLIFLYFLVVTIISIPMSGIAHLLDAKHITSGRSVNEMLIKAVILAPIIEECLFRLLFKTKAEQPDRIFTFNVPFSHILIV</sequence>
<dbReference type="OrthoDB" id="1122473at2"/>